<dbReference type="AlphaFoldDB" id="A0A437K8G3"/>
<dbReference type="InterPro" id="IPR054470">
    <property type="entry name" value="FIMAH_dom"/>
</dbReference>
<dbReference type="Pfam" id="PF03644">
    <property type="entry name" value="Glyco_hydro_85"/>
    <property type="match status" value="1"/>
</dbReference>
<keyword evidence="1" id="KW-0732">Signal</keyword>
<evidence type="ECO:0000313" key="4">
    <source>
        <dbReference type="EMBL" id="RVT60207.1"/>
    </source>
</evidence>
<reference evidence="4 5" key="1">
    <citation type="submission" date="2019-01" db="EMBL/GenBank/DDBJ databases">
        <title>Bacillus sp. M5HDSG1-1, whole genome shotgun sequence.</title>
        <authorList>
            <person name="Tuo L."/>
        </authorList>
    </citation>
    <scope>NUCLEOTIDE SEQUENCE [LARGE SCALE GENOMIC DNA]</scope>
    <source>
        <strain evidence="4 5">M5HDSG1-1</strain>
    </source>
</reference>
<comment type="caution">
    <text evidence="4">The sequence shown here is derived from an EMBL/GenBank/DDBJ whole genome shotgun (WGS) entry which is preliminary data.</text>
</comment>
<feature type="domain" description="FIMAH" evidence="3">
    <location>
        <begin position="916"/>
        <end position="994"/>
    </location>
</feature>
<protein>
    <submittedName>
        <fullName evidence="4">Endo-beta-N-acetylglucosaminidase</fullName>
    </submittedName>
</protein>
<dbReference type="InterPro" id="IPR005201">
    <property type="entry name" value="TIM_ENGase"/>
</dbReference>
<evidence type="ECO:0000256" key="1">
    <source>
        <dbReference type="SAM" id="SignalP"/>
    </source>
</evidence>
<accession>A0A437K8G3</accession>
<evidence type="ECO:0000259" key="3">
    <source>
        <dbReference type="Pfam" id="PF22888"/>
    </source>
</evidence>
<dbReference type="Proteomes" id="UP000288024">
    <property type="component" value="Unassembled WGS sequence"/>
</dbReference>
<dbReference type="Gene3D" id="3.20.20.80">
    <property type="entry name" value="Glycosidases"/>
    <property type="match status" value="1"/>
</dbReference>
<dbReference type="InterPro" id="IPR013783">
    <property type="entry name" value="Ig-like_fold"/>
</dbReference>
<evidence type="ECO:0000259" key="2">
    <source>
        <dbReference type="Pfam" id="PF03644"/>
    </source>
</evidence>
<dbReference type="RefSeq" id="WP_127739459.1">
    <property type="nucleotide sequence ID" value="NZ_CP196003.1"/>
</dbReference>
<sequence length="999" mass="112282">MFSKWGKTKKTVIVTVIMLFMLQAGLSPALAGDTLPFTGDSATGLNQPTQHGYTVNHILDWAPETDKNAEMLRSRVPLQDRNQAFAATQANPEISADTQMFNLAGDYGNAFMDSTAYTNKFGQYTFPYWQYVDYYSYWHGTASADVPDDLYNPSLPWYERWFEFGALNIPNPAYTNAAHKNGVKSLAVIFFSDNDRGPQTYSQMFVKDKDGNFPVAEKLIEMAEYYGYDGYFFNQEEARAGVAVKDIPVYKEFLKAIKQSGLYVQWYDSVDNTTGKTRYENEFTAVNSPFVKDSKYGVLTDSIFLNYLWNKQKLEKSKAHAESLGLDPLQTVFAGVEAGGDRFNKQRNDLRNNLDSNGKPMNSIAMLGADFTHHGLDEDLGGEDTNRRNNSDFQWMSFIRDRAWWSGPNLDPTNPGRNAEAKLADVAAKGDNWDGVASYIAERSVIQGSNFVSNFNMGRGLDYFVNGKISNEEEWSNINIQDIPVTWQWWMDTTGTPLQADFDFGPDYNTGARYSYQKVGAFNGGSSLVVNGSLDAENLLHLYKTDLLVKKSSKFSITYNKPSQDDSSLMSIGLFFKDNPEKAVKVEVPNSGKKTNGWVTANLDLSKYAGKELAAFGIVFANGEQKKIADYQMNIGQVKISDGSIKKPKAPTDLKITEALSDSNEMYIAWKLDDYENVKQYNVYNNGAYVGGVYDKVFYIKNLQKLSGDISLTAVSQDGQESAPAVVKYDLTKGVHNIEATQADNGDMVVTWQNPDNADGKITVNIATEYDYAKKVNKTVTVKKGKTEVTLPNMPLNGDKYLIKIKIGSQNWISYRSTFLDKSIEAYPAEKVSIDGNSVKWDLPNTRDWHHIYVYENGEAKTFDTTYSQGKKPYIVRGRTHLKELTFQTKATDSILEFVIEDYSGNKATTVIRMSLDDLYDKINDFVASGEMTETAGKQLTKVLNAAKKHYEEDRIKQAAIQMKKFKDELNSKKMKEMSVGAKTTLNASADYFLRNMSK</sequence>
<name>A0A437K8G3_9BACI</name>
<keyword evidence="5" id="KW-1185">Reference proteome</keyword>
<dbReference type="InterPro" id="IPR032979">
    <property type="entry name" value="ENGase"/>
</dbReference>
<evidence type="ECO:0000313" key="5">
    <source>
        <dbReference type="Proteomes" id="UP000288024"/>
    </source>
</evidence>
<gene>
    <name evidence="4" type="ORF">EM808_17330</name>
</gene>
<dbReference type="Gene3D" id="2.60.120.260">
    <property type="entry name" value="Galactose-binding domain-like"/>
    <property type="match status" value="1"/>
</dbReference>
<proteinExistence type="predicted"/>
<feature type="signal peptide" evidence="1">
    <location>
        <begin position="1"/>
        <end position="31"/>
    </location>
</feature>
<feature type="chain" id="PRO_5019290260" evidence="1">
    <location>
        <begin position="32"/>
        <end position="999"/>
    </location>
</feature>
<dbReference type="PANTHER" id="PTHR13246">
    <property type="entry name" value="ENDO BETA N-ACETYLGLUCOSAMINIDASE"/>
    <property type="match status" value="1"/>
</dbReference>
<dbReference type="GO" id="GO:0005829">
    <property type="term" value="C:cytosol"/>
    <property type="evidence" value="ECO:0007669"/>
    <property type="project" value="UniProtKB-SubCell"/>
</dbReference>
<feature type="domain" description="Cytosolic endo-beta-N-acetylglucosaminidase TIM barrel" evidence="2">
    <location>
        <begin position="117"/>
        <end position="462"/>
    </location>
</feature>
<dbReference type="GO" id="GO:0033925">
    <property type="term" value="F:mannosyl-glycoprotein endo-beta-N-acetylglucosaminidase activity"/>
    <property type="evidence" value="ECO:0007669"/>
    <property type="project" value="InterPro"/>
</dbReference>
<dbReference type="PANTHER" id="PTHR13246:SF1">
    <property type="entry name" value="CYTOSOLIC ENDO-BETA-N-ACETYLGLUCOSAMINIDASE"/>
    <property type="match status" value="1"/>
</dbReference>
<dbReference type="Gene3D" id="2.60.40.10">
    <property type="entry name" value="Immunoglobulins"/>
    <property type="match status" value="1"/>
</dbReference>
<dbReference type="Pfam" id="PF22888">
    <property type="entry name" value="FIMAH"/>
    <property type="match status" value="1"/>
</dbReference>
<dbReference type="EMBL" id="RZTZ01000007">
    <property type="protein sequence ID" value="RVT60207.1"/>
    <property type="molecule type" value="Genomic_DNA"/>
</dbReference>
<organism evidence="4 5">
    <name type="scientific">Niallia taxi</name>
    <dbReference type="NCBI Taxonomy" id="2499688"/>
    <lineage>
        <taxon>Bacteria</taxon>
        <taxon>Bacillati</taxon>
        <taxon>Bacillota</taxon>
        <taxon>Bacilli</taxon>
        <taxon>Bacillales</taxon>
        <taxon>Bacillaceae</taxon>
        <taxon>Niallia</taxon>
    </lineage>
</organism>